<dbReference type="EMBL" id="QXGA01002554">
    <property type="protein sequence ID" value="KAE9095681.1"/>
    <property type="molecule type" value="Genomic_DNA"/>
</dbReference>
<dbReference type="EMBL" id="QXGE01003841">
    <property type="protein sequence ID" value="KAE9273071.1"/>
    <property type="molecule type" value="Genomic_DNA"/>
</dbReference>
<reference evidence="6 7" key="1">
    <citation type="submission" date="2018-08" db="EMBL/GenBank/DDBJ databases">
        <title>Genomic investigation of the strawberry pathogen Phytophthora fragariae indicates pathogenicity is determined by transcriptional variation in three key races.</title>
        <authorList>
            <person name="Adams T.M."/>
            <person name="Armitage A.D."/>
            <person name="Sobczyk M.K."/>
            <person name="Bates H.J."/>
            <person name="Dunwell J.M."/>
            <person name="Nellist C.F."/>
            <person name="Harrison R.J."/>
        </authorList>
    </citation>
    <scope>NUCLEOTIDE SEQUENCE [LARGE SCALE GENOMIC DNA]</scope>
    <source>
        <strain evidence="5 7">A4</strain>
        <strain evidence="4 8">NOV-5</strain>
        <strain evidence="3 9">NOV-71</strain>
        <strain evidence="2 6">NOV-9</strain>
    </source>
</reference>
<sequence>MDRVDEHPVTYDSALEPSDAMEDDEDDDWEVRGTVTEAAEAAVVSAGRSSGGVRSPETSLTSWTASPNPSQRSAKTMEKMA</sequence>
<evidence type="ECO:0000313" key="6">
    <source>
        <dbReference type="Proteomes" id="UP000429523"/>
    </source>
</evidence>
<evidence type="ECO:0000256" key="1">
    <source>
        <dbReference type="SAM" id="MobiDB-lite"/>
    </source>
</evidence>
<dbReference type="Proteomes" id="UP000437068">
    <property type="component" value="Unassembled WGS sequence"/>
</dbReference>
<evidence type="ECO:0000313" key="9">
    <source>
        <dbReference type="Proteomes" id="UP000441208"/>
    </source>
</evidence>
<feature type="region of interest" description="Disordered" evidence="1">
    <location>
        <begin position="1"/>
        <end position="27"/>
    </location>
</feature>
<evidence type="ECO:0000313" key="3">
    <source>
        <dbReference type="EMBL" id="KAE9065609.1"/>
    </source>
</evidence>
<evidence type="ECO:0000313" key="7">
    <source>
        <dbReference type="Proteomes" id="UP000437068"/>
    </source>
</evidence>
<comment type="caution">
    <text evidence="2">The sequence shown here is derived from an EMBL/GenBank/DDBJ whole genome shotgun (WGS) entry which is preliminary data.</text>
</comment>
<evidence type="ECO:0000313" key="8">
    <source>
        <dbReference type="Proteomes" id="UP000440732"/>
    </source>
</evidence>
<dbReference type="EMBL" id="QXFZ01004123">
    <property type="protein sequence ID" value="KAE9065609.1"/>
    <property type="molecule type" value="Genomic_DNA"/>
</dbReference>
<feature type="compositionally biased region" description="Low complexity" evidence="1">
    <location>
        <begin position="43"/>
        <end position="55"/>
    </location>
</feature>
<evidence type="ECO:0000313" key="2">
    <source>
        <dbReference type="EMBL" id="KAE8920088.1"/>
    </source>
</evidence>
<evidence type="ECO:0000313" key="5">
    <source>
        <dbReference type="EMBL" id="KAE9273071.1"/>
    </source>
</evidence>
<feature type="region of interest" description="Disordered" evidence="1">
    <location>
        <begin position="43"/>
        <end position="81"/>
    </location>
</feature>
<dbReference type="Proteomes" id="UP000441208">
    <property type="component" value="Unassembled WGS sequence"/>
</dbReference>
<dbReference type="Proteomes" id="UP000440732">
    <property type="component" value="Unassembled WGS sequence"/>
</dbReference>
<dbReference type="AlphaFoldDB" id="A0A6A3DQA7"/>
<accession>A0A6A3DQA7</accession>
<dbReference type="Proteomes" id="UP000429523">
    <property type="component" value="Unassembled WGS sequence"/>
</dbReference>
<feature type="compositionally biased region" description="Polar residues" evidence="1">
    <location>
        <begin position="56"/>
        <end position="74"/>
    </location>
</feature>
<organism evidence="2 6">
    <name type="scientific">Phytophthora fragariae</name>
    <dbReference type="NCBI Taxonomy" id="53985"/>
    <lineage>
        <taxon>Eukaryota</taxon>
        <taxon>Sar</taxon>
        <taxon>Stramenopiles</taxon>
        <taxon>Oomycota</taxon>
        <taxon>Peronosporomycetes</taxon>
        <taxon>Peronosporales</taxon>
        <taxon>Peronosporaceae</taxon>
        <taxon>Phytophthora</taxon>
    </lineage>
</organism>
<name>A0A6A3DQA7_9STRA</name>
<dbReference type="EMBL" id="QXGF01004235">
    <property type="protein sequence ID" value="KAE8920088.1"/>
    <property type="molecule type" value="Genomic_DNA"/>
</dbReference>
<gene>
    <name evidence="5" type="ORF">PF001_g27665</name>
    <name evidence="4" type="ORF">PF006_g23950</name>
    <name evidence="3" type="ORF">PF007_g28789</name>
    <name evidence="2" type="ORF">PF009_g29614</name>
</gene>
<evidence type="ECO:0000313" key="4">
    <source>
        <dbReference type="EMBL" id="KAE9095681.1"/>
    </source>
</evidence>
<protein>
    <submittedName>
        <fullName evidence="2">Uncharacterized protein</fullName>
    </submittedName>
</protein>
<proteinExistence type="predicted"/>